<dbReference type="CDD" id="cd07043">
    <property type="entry name" value="STAS_anti-anti-sigma_factors"/>
    <property type="match status" value="1"/>
</dbReference>
<dbReference type="PROSITE" id="PS50801">
    <property type="entry name" value="STAS"/>
    <property type="match status" value="1"/>
</dbReference>
<dbReference type="InterPro" id="IPR052746">
    <property type="entry name" value="MlaB_ABC_Transporter"/>
</dbReference>
<dbReference type="Pfam" id="PF13466">
    <property type="entry name" value="STAS_2"/>
    <property type="match status" value="1"/>
</dbReference>
<protein>
    <submittedName>
        <fullName evidence="4">ANTAR domain-containing protein</fullName>
    </submittedName>
</protein>
<dbReference type="InterPro" id="IPR002645">
    <property type="entry name" value="STAS_dom"/>
</dbReference>
<dbReference type="InterPro" id="IPR036388">
    <property type="entry name" value="WH-like_DNA-bd_sf"/>
</dbReference>
<dbReference type="EMBL" id="JAMWMR010000006">
    <property type="protein sequence ID" value="MCN9241039.1"/>
    <property type="molecule type" value="Genomic_DNA"/>
</dbReference>
<dbReference type="SUPFAM" id="SSF52091">
    <property type="entry name" value="SpoIIaa-like"/>
    <property type="match status" value="1"/>
</dbReference>
<sequence length="241" mass="25224">MESHGAGDRTSVLVAGELDIGTEQTLRDALHDALRVSASGVDLDLAGVDFCDCSGLNALLFVRRRALRDAKTLALTKTGPAVGRLLSLTGTRSLFDLTGGVGDSTPTRPVGGHHGLPRIPPAPSQPPGPDGTRADEPDRDLRIELVQLRRAMQTRPVIDLARGVLMASFALSAQEAWGVLVTVSQKTNTKLHRVAQELVDAVAGEAPAGPVRQELAAAVSGLRETDPASWTGVAGRLTAPV</sequence>
<keyword evidence="5" id="KW-1185">Reference proteome</keyword>
<evidence type="ECO:0000259" key="3">
    <source>
        <dbReference type="PROSITE" id="PS50921"/>
    </source>
</evidence>
<dbReference type="PROSITE" id="PS50921">
    <property type="entry name" value="ANTAR"/>
    <property type="match status" value="1"/>
</dbReference>
<name>A0ABT0ZB87_9ACTN</name>
<feature type="domain" description="ANTAR" evidence="3">
    <location>
        <begin position="138"/>
        <end position="199"/>
    </location>
</feature>
<evidence type="ECO:0000259" key="2">
    <source>
        <dbReference type="PROSITE" id="PS50801"/>
    </source>
</evidence>
<dbReference type="SMART" id="SM01012">
    <property type="entry name" value="ANTAR"/>
    <property type="match status" value="1"/>
</dbReference>
<dbReference type="RefSeq" id="WP_252424060.1">
    <property type="nucleotide sequence ID" value="NZ_JAMWMR010000006.1"/>
</dbReference>
<reference evidence="4 5" key="1">
    <citation type="submission" date="2022-05" db="EMBL/GenBank/DDBJ databases">
        <title>Streptomyces sp. nov. RY43-2 isolated from soil of a peat swamp forest.</title>
        <authorList>
            <person name="Kanchanasin P."/>
            <person name="Tanasupawat S."/>
            <person name="Phongsopitanun W."/>
        </authorList>
    </citation>
    <scope>NUCLEOTIDE SEQUENCE [LARGE SCALE GENOMIC DNA]</scope>
    <source>
        <strain evidence="4 5">RY43-2</strain>
    </source>
</reference>
<feature type="region of interest" description="Disordered" evidence="1">
    <location>
        <begin position="98"/>
        <end position="136"/>
    </location>
</feature>
<feature type="compositionally biased region" description="Pro residues" evidence="1">
    <location>
        <begin position="118"/>
        <end position="129"/>
    </location>
</feature>
<evidence type="ECO:0000256" key="1">
    <source>
        <dbReference type="SAM" id="MobiDB-lite"/>
    </source>
</evidence>
<dbReference type="InterPro" id="IPR011006">
    <property type="entry name" value="CheY-like_superfamily"/>
</dbReference>
<evidence type="ECO:0000313" key="4">
    <source>
        <dbReference type="EMBL" id="MCN9241039.1"/>
    </source>
</evidence>
<dbReference type="Gene3D" id="1.10.10.10">
    <property type="entry name" value="Winged helix-like DNA-binding domain superfamily/Winged helix DNA-binding domain"/>
    <property type="match status" value="1"/>
</dbReference>
<evidence type="ECO:0000313" key="5">
    <source>
        <dbReference type="Proteomes" id="UP001523219"/>
    </source>
</evidence>
<gene>
    <name evidence="4" type="ORF">NGF19_09575</name>
</gene>
<proteinExistence type="predicted"/>
<dbReference type="InterPro" id="IPR005561">
    <property type="entry name" value="ANTAR"/>
</dbReference>
<dbReference type="PANTHER" id="PTHR35849">
    <property type="entry name" value="BLR2341 PROTEIN"/>
    <property type="match status" value="1"/>
</dbReference>
<dbReference type="PANTHER" id="PTHR35849:SF2">
    <property type="entry name" value="BLR2341 PROTEIN"/>
    <property type="match status" value="1"/>
</dbReference>
<feature type="domain" description="STAS" evidence="2">
    <location>
        <begin position="14"/>
        <end position="90"/>
    </location>
</feature>
<accession>A0ABT0ZB87</accession>
<comment type="caution">
    <text evidence="4">The sequence shown here is derived from an EMBL/GenBank/DDBJ whole genome shotgun (WGS) entry which is preliminary data.</text>
</comment>
<dbReference type="Pfam" id="PF03861">
    <property type="entry name" value="ANTAR"/>
    <property type="match status" value="1"/>
</dbReference>
<organism evidence="4 5">
    <name type="scientific">Streptomyces macrolidinus</name>
    <dbReference type="NCBI Taxonomy" id="2952607"/>
    <lineage>
        <taxon>Bacteria</taxon>
        <taxon>Bacillati</taxon>
        <taxon>Actinomycetota</taxon>
        <taxon>Actinomycetes</taxon>
        <taxon>Kitasatosporales</taxon>
        <taxon>Streptomycetaceae</taxon>
        <taxon>Streptomyces</taxon>
    </lineage>
</organism>
<dbReference type="Proteomes" id="UP001523219">
    <property type="component" value="Unassembled WGS sequence"/>
</dbReference>
<dbReference type="InterPro" id="IPR036513">
    <property type="entry name" value="STAS_dom_sf"/>
</dbReference>
<dbReference type="InterPro" id="IPR058548">
    <property type="entry name" value="MlaB-like_STAS"/>
</dbReference>
<dbReference type="SUPFAM" id="SSF52172">
    <property type="entry name" value="CheY-like"/>
    <property type="match status" value="1"/>
</dbReference>
<dbReference type="Gene3D" id="3.30.750.24">
    <property type="entry name" value="STAS domain"/>
    <property type="match status" value="1"/>
</dbReference>